<proteinExistence type="predicted"/>
<evidence type="ECO:0000259" key="1">
    <source>
        <dbReference type="Pfam" id="PF13391"/>
    </source>
</evidence>
<dbReference type="EMBL" id="JAVMIP010000030">
    <property type="protein sequence ID" value="MDS3862427.1"/>
    <property type="molecule type" value="Genomic_DNA"/>
</dbReference>
<evidence type="ECO:0000313" key="3">
    <source>
        <dbReference type="Proteomes" id="UP001268256"/>
    </source>
</evidence>
<evidence type="ECO:0000313" key="2">
    <source>
        <dbReference type="EMBL" id="MDS3862427.1"/>
    </source>
</evidence>
<dbReference type="AlphaFoldDB" id="A0AAE4FW89"/>
<dbReference type="GO" id="GO:0016787">
    <property type="term" value="F:hydrolase activity"/>
    <property type="evidence" value="ECO:0007669"/>
    <property type="project" value="UniProtKB-KW"/>
</dbReference>
<dbReference type="RefSeq" id="WP_322879633.1">
    <property type="nucleotide sequence ID" value="NZ_JAVMIP010000030.1"/>
</dbReference>
<dbReference type="CDD" id="cd00085">
    <property type="entry name" value="HNHc"/>
    <property type="match status" value="1"/>
</dbReference>
<keyword evidence="2" id="KW-0540">Nuclease</keyword>
<dbReference type="Proteomes" id="UP001268256">
    <property type="component" value="Unassembled WGS sequence"/>
</dbReference>
<keyword evidence="3" id="KW-1185">Reference proteome</keyword>
<sequence length="246" mass="27992">MGITDKTRKILWGHSGNRCAICKRELTMDASPGNDESIVGDECHIVARELGGSRNDSSFPANKLNSYENLILLCKIHHKMIDDQVNTYTVETLRKIKKQHAEYVRRGLEPVVFQGYSHEPKVPVGVDVVEKKIGILSSNLANLSEQIEIVRFKGKLLAEEYYWNGSTSPHRLELYQVLSGRYVVYHWCVHNADYEEATLIGANAWDEIDPPLTLEQLQEDFPSLATQARLFRIRTLELYIANSNCS</sequence>
<dbReference type="EC" id="3.1.-.-" evidence="2"/>
<dbReference type="Pfam" id="PF13391">
    <property type="entry name" value="HNH_2"/>
    <property type="match status" value="1"/>
</dbReference>
<protein>
    <submittedName>
        <fullName evidence="2">HNH endonuclease signature motif containing protein</fullName>
        <ecNumber evidence="2">3.1.-.-</ecNumber>
    </submittedName>
</protein>
<reference evidence="3" key="1">
    <citation type="submission" date="2023-07" db="EMBL/GenBank/DDBJ databases">
        <authorList>
            <person name="Luz R."/>
            <person name="Cordeiro R."/>
            <person name="Fonseca A."/>
            <person name="Goncalves V."/>
        </authorList>
    </citation>
    <scope>NUCLEOTIDE SEQUENCE [LARGE SCALE GENOMIC DNA]</scope>
    <source>
        <strain evidence="3">BACA0444</strain>
    </source>
</reference>
<keyword evidence="2" id="KW-0255">Endonuclease</keyword>
<organism evidence="2 3">
    <name type="scientific">Pseudocalidococcus azoricus BACA0444</name>
    <dbReference type="NCBI Taxonomy" id="2918990"/>
    <lineage>
        <taxon>Bacteria</taxon>
        <taxon>Bacillati</taxon>
        <taxon>Cyanobacteriota</taxon>
        <taxon>Cyanophyceae</taxon>
        <taxon>Acaryochloridales</taxon>
        <taxon>Thermosynechococcaceae</taxon>
        <taxon>Pseudocalidococcus</taxon>
        <taxon>Pseudocalidococcus azoricus</taxon>
    </lineage>
</organism>
<dbReference type="GO" id="GO:0004519">
    <property type="term" value="F:endonuclease activity"/>
    <property type="evidence" value="ECO:0007669"/>
    <property type="project" value="UniProtKB-KW"/>
</dbReference>
<comment type="caution">
    <text evidence="2">The sequence shown here is derived from an EMBL/GenBank/DDBJ whole genome shotgun (WGS) entry which is preliminary data.</text>
</comment>
<feature type="domain" description="HNH nuclease" evidence="1">
    <location>
        <begin position="19"/>
        <end position="83"/>
    </location>
</feature>
<dbReference type="InterPro" id="IPR003615">
    <property type="entry name" value="HNH_nuc"/>
</dbReference>
<keyword evidence="2" id="KW-0378">Hydrolase</keyword>
<accession>A0AAE4FW89</accession>
<name>A0AAE4FW89_9CYAN</name>
<gene>
    <name evidence="2" type="ORF">RIF25_16645</name>
</gene>